<dbReference type="AlphaFoldDB" id="A0A9Q1JEX3"/>
<proteinExistence type="predicted"/>
<protein>
    <submittedName>
        <fullName evidence="2">Uncharacterized protein</fullName>
    </submittedName>
</protein>
<sequence length="144" mass="15761">MKTLISRDGGVRVSGKCRRRGFRARRATGGRRQMAPSAAPALPPTDPETLRMHLFGQGDYLRASRRPADPCTSAAWLGRSRAEPSISGACSQPHGETSSRQRSWSEELTAPPSKLMCTFLSPCGYRRDNSPKAMSLLDVMAKVK</sequence>
<reference evidence="2" key="1">
    <citation type="journal article" date="2023" name="Science">
        <title>Genome structures resolve the early diversification of teleost fishes.</title>
        <authorList>
            <person name="Parey E."/>
            <person name="Louis A."/>
            <person name="Montfort J."/>
            <person name="Bouchez O."/>
            <person name="Roques C."/>
            <person name="Iampietro C."/>
            <person name="Lluch J."/>
            <person name="Castinel A."/>
            <person name="Donnadieu C."/>
            <person name="Desvignes T."/>
            <person name="Floi Bucao C."/>
            <person name="Jouanno E."/>
            <person name="Wen M."/>
            <person name="Mejri S."/>
            <person name="Dirks R."/>
            <person name="Jansen H."/>
            <person name="Henkel C."/>
            <person name="Chen W.J."/>
            <person name="Zahm M."/>
            <person name="Cabau C."/>
            <person name="Klopp C."/>
            <person name="Thompson A.W."/>
            <person name="Robinson-Rechavi M."/>
            <person name="Braasch I."/>
            <person name="Lecointre G."/>
            <person name="Bobe J."/>
            <person name="Postlethwait J.H."/>
            <person name="Berthelot C."/>
            <person name="Roest Crollius H."/>
            <person name="Guiguen Y."/>
        </authorList>
    </citation>
    <scope>NUCLEOTIDE SEQUENCE</scope>
    <source>
        <strain evidence="2">WJC10195</strain>
    </source>
</reference>
<feature type="region of interest" description="Disordered" evidence="1">
    <location>
        <begin position="24"/>
        <end position="48"/>
    </location>
</feature>
<evidence type="ECO:0000313" key="2">
    <source>
        <dbReference type="EMBL" id="KAJ8381599.1"/>
    </source>
</evidence>
<dbReference type="EMBL" id="JAINUF010000001">
    <property type="protein sequence ID" value="KAJ8381599.1"/>
    <property type="molecule type" value="Genomic_DNA"/>
</dbReference>
<evidence type="ECO:0000256" key="1">
    <source>
        <dbReference type="SAM" id="MobiDB-lite"/>
    </source>
</evidence>
<gene>
    <name evidence="2" type="ORF">SKAU_G00023770</name>
</gene>
<dbReference type="Proteomes" id="UP001152622">
    <property type="component" value="Chromosome 1"/>
</dbReference>
<accession>A0A9Q1JEX3</accession>
<name>A0A9Q1JEX3_SYNKA</name>
<comment type="caution">
    <text evidence="2">The sequence shown here is derived from an EMBL/GenBank/DDBJ whole genome shotgun (WGS) entry which is preliminary data.</text>
</comment>
<evidence type="ECO:0000313" key="3">
    <source>
        <dbReference type="Proteomes" id="UP001152622"/>
    </source>
</evidence>
<organism evidence="2 3">
    <name type="scientific">Synaphobranchus kaupii</name>
    <name type="common">Kaup's arrowtooth eel</name>
    <dbReference type="NCBI Taxonomy" id="118154"/>
    <lineage>
        <taxon>Eukaryota</taxon>
        <taxon>Metazoa</taxon>
        <taxon>Chordata</taxon>
        <taxon>Craniata</taxon>
        <taxon>Vertebrata</taxon>
        <taxon>Euteleostomi</taxon>
        <taxon>Actinopterygii</taxon>
        <taxon>Neopterygii</taxon>
        <taxon>Teleostei</taxon>
        <taxon>Anguilliformes</taxon>
        <taxon>Synaphobranchidae</taxon>
        <taxon>Synaphobranchus</taxon>
    </lineage>
</organism>
<feature type="region of interest" description="Disordered" evidence="1">
    <location>
        <begin position="82"/>
        <end position="107"/>
    </location>
</feature>
<keyword evidence="3" id="KW-1185">Reference proteome</keyword>